<reference evidence="2 3" key="1">
    <citation type="submission" date="2018-11" db="EMBL/GenBank/DDBJ databases">
        <authorList>
            <person name="Kleinhagauer T."/>
            <person name="Glaeser S.P."/>
            <person name="Spergser J."/>
            <person name="Ruckert C."/>
            <person name="Kaempfer P."/>
            <person name="Busse H.-J."/>
        </authorList>
    </citation>
    <scope>NUCLEOTIDE SEQUENCE [LARGE SCALE GENOMIC DNA]</scope>
    <source>
        <strain evidence="2 3">200CH</strain>
    </source>
</reference>
<accession>A0A3G6J9A4</accession>
<dbReference type="EMBL" id="CP033896">
    <property type="protein sequence ID" value="AZA14701.1"/>
    <property type="molecule type" value="Genomic_DNA"/>
</dbReference>
<protein>
    <submittedName>
        <fullName evidence="2">Uncharacterized protein</fullName>
    </submittedName>
</protein>
<evidence type="ECO:0000313" key="3">
    <source>
        <dbReference type="Proteomes" id="UP000269019"/>
    </source>
</evidence>
<name>A0A3G6J9A4_9CORY</name>
<proteinExistence type="predicted"/>
<dbReference type="KEGG" id="ccho:CCHOA_11650"/>
<feature type="compositionally biased region" description="Polar residues" evidence="1">
    <location>
        <begin position="7"/>
        <end position="18"/>
    </location>
</feature>
<keyword evidence="3" id="KW-1185">Reference proteome</keyword>
<sequence>MFGWPISQATTCRSNTSKSGGGGQHSWRVGTSTAHFIATAPSFKVATAIKVNEQRGHVACVPVPVVGGRSSAVTNTAIPA</sequence>
<organism evidence="2 3">
    <name type="scientific">Corynebacterium choanae</name>
    <dbReference type="NCBI Taxonomy" id="1862358"/>
    <lineage>
        <taxon>Bacteria</taxon>
        <taxon>Bacillati</taxon>
        <taxon>Actinomycetota</taxon>
        <taxon>Actinomycetes</taxon>
        <taxon>Mycobacteriales</taxon>
        <taxon>Corynebacteriaceae</taxon>
        <taxon>Corynebacterium</taxon>
    </lineage>
</organism>
<dbReference type="AlphaFoldDB" id="A0A3G6J9A4"/>
<feature type="region of interest" description="Disordered" evidence="1">
    <location>
        <begin position="1"/>
        <end position="27"/>
    </location>
</feature>
<evidence type="ECO:0000256" key="1">
    <source>
        <dbReference type="SAM" id="MobiDB-lite"/>
    </source>
</evidence>
<evidence type="ECO:0000313" key="2">
    <source>
        <dbReference type="EMBL" id="AZA14701.1"/>
    </source>
</evidence>
<dbReference type="Proteomes" id="UP000269019">
    <property type="component" value="Chromosome"/>
</dbReference>
<gene>
    <name evidence="2" type="ORF">CCHOA_11650</name>
</gene>